<dbReference type="PANTHER" id="PTHR31297:SF17">
    <property type="entry name" value="ENDOGLUCANASE"/>
    <property type="match status" value="1"/>
</dbReference>
<comment type="similarity">
    <text evidence="4">Belongs to the glycosyl hydrolase 5 (cellulase A) family.</text>
</comment>
<dbReference type="RefSeq" id="WP_377496767.1">
    <property type="nucleotide sequence ID" value="NZ_JBHMDO010000031.1"/>
</dbReference>
<dbReference type="Gene3D" id="3.20.20.80">
    <property type="entry name" value="Glycosidases"/>
    <property type="match status" value="1"/>
</dbReference>
<evidence type="ECO:0000256" key="5">
    <source>
        <dbReference type="SAM" id="SignalP"/>
    </source>
</evidence>
<keyword evidence="8" id="KW-1185">Reference proteome</keyword>
<accession>A0ABV5KRT2</accession>
<dbReference type="PANTHER" id="PTHR31297">
    <property type="entry name" value="GLUCAN ENDO-1,6-BETA-GLUCOSIDASE B"/>
    <property type="match status" value="1"/>
</dbReference>
<name>A0ABV5KRT2_9BACL</name>
<reference evidence="7 8" key="1">
    <citation type="submission" date="2024-09" db="EMBL/GenBank/DDBJ databases">
        <authorList>
            <person name="Sun Q."/>
            <person name="Mori K."/>
        </authorList>
    </citation>
    <scope>NUCLEOTIDE SEQUENCE [LARGE SCALE GENOMIC DNA]</scope>
    <source>
        <strain evidence="7 8">TISTR 2452</strain>
    </source>
</reference>
<keyword evidence="1 5" id="KW-0732">Signal</keyword>
<dbReference type="Proteomes" id="UP001589747">
    <property type="component" value="Unassembled WGS sequence"/>
</dbReference>
<dbReference type="InterPro" id="IPR017853">
    <property type="entry name" value="GH"/>
</dbReference>
<gene>
    <name evidence="7" type="ORF">ACFFSY_18605</name>
</gene>
<dbReference type="EMBL" id="JBHMDO010000031">
    <property type="protein sequence ID" value="MFB9327942.1"/>
    <property type="molecule type" value="Genomic_DNA"/>
</dbReference>
<feature type="domain" description="Glycoside hydrolase family 5" evidence="6">
    <location>
        <begin position="59"/>
        <end position="351"/>
    </location>
</feature>
<feature type="chain" id="PRO_5046751252" evidence="5">
    <location>
        <begin position="25"/>
        <end position="378"/>
    </location>
</feature>
<evidence type="ECO:0000256" key="1">
    <source>
        <dbReference type="ARBA" id="ARBA00022729"/>
    </source>
</evidence>
<evidence type="ECO:0000256" key="4">
    <source>
        <dbReference type="RuleBase" id="RU361153"/>
    </source>
</evidence>
<sequence>MNTRTSVLALLLFPLLLASCTSSTTSLDDTTPDPFRQAERLGKGVNLGNALEAPREGEWGITLQEAYFGLIADGGFDTVRVPIKWSAHASTEPPYTIDETFAKRVDWVLDQAESQGLNAVINMHHYDEIFEAPDEHKERFLRIWEQLAQRYKDRPLSVYFEPLNEPHGKLTAAAWNDLLTEAIQTIRGVDNRHTLIIGTSEWGGIGGLHGLNVPEEEKNAIVTFHYYEPFLFTHQGAEWNGAETSTTGLTWPGPPSTEVQAAEAADQVPWVHRWFEDYNNQPSESNPASQEQVIRDLDQAAAWGKEHNRPLWLGEFGAYSKADMESRTRWTTFIRSEAEKRSISWAYWEFGAGFGVYNRERAQWNQELHQALIGSSGE</sequence>
<comment type="caution">
    <text evidence="7">The sequence shown here is derived from an EMBL/GenBank/DDBJ whole genome shotgun (WGS) entry which is preliminary data.</text>
</comment>
<dbReference type="InterPro" id="IPR050386">
    <property type="entry name" value="Glycosyl_hydrolase_5"/>
</dbReference>
<evidence type="ECO:0000256" key="3">
    <source>
        <dbReference type="ARBA" id="ARBA00023295"/>
    </source>
</evidence>
<dbReference type="GO" id="GO:0016798">
    <property type="term" value="F:hydrolase activity, acting on glycosyl bonds"/>
    <property type="evidence" value="ECO:0007669"/>
    <property type="project" value="UniProtKB-KW"/>
</dbReference>
<organism evidence="7 8">
    <name type="scientific">Paenibacillus aurantiacus</name>
    <dbReference type="NCBI Taxonomy" id="1936118"/>
    <lineage>
        <taxon>Bacteria</taxon>
        <taxon>Bacillati</taxon>
        <taxon>Bacillota</taxon>
        <taxon>Bacilli</taxon>
        <taxon>Bacillales</taxon>
        <taxon>Paenibacillaceae</taxon>
        <taxon>Paenibacillus</taxon>
    </lineage>
</organism>
<feature type="signal peptide" evidence="5">
    <location>
        <begin position="1"/>
        <end position="24"/>
    </location>
</feature>
<dbReference type="InterPro" id="IPR001547">
    <property type="entry name" value="Glyco_hydro_5"/>
</dbReference>
<protein>
    <submittedName>
        <fullName evidence="7">Glycoside hydrolase family 5 protein</fullName>
        <ecNumber evidence="7">3.2.1.-</ecNumber>
    </submittedName>
</protein>
<proteinExistence type="inferred from homology"/>
<dbReference type="Pfam" id="PF00150">
    <property type="entry name" value="Cellulase"/>
    <property type="match status" value="1"/>
</dbReference>
<dbReference type="PROSITE" id="PS51257">
    <property type="entry name" value="PROKAR_LIPOPROTEIN"/>
    <property type="match status" value="1"/>
</dbReference>
<evidence type="ECO:0000259" key="6">
    <source>
        <dbReference type="Pfam" id="PF00150"/>
    </source>
</evidence>
<dbReference type="EC" id="3.2.1.-" evidence="7"/>
<keyword evidence="2 4" id="KW-0378">Hydrolase</keyword>
<evidence type="ECO:0000256" key="2">
    <source>
        <dbReference type="ARBA" id="ARBA00022801"/>
    </source>
</evidence>
<dbReference type="SUPFAM" id="SSF51445">
    <property type="entry name" value="(Trans)glycosidases"/>
    <property type="match status" value="1"/>
</dbReference>
<evidence type="ECO:0000313" key="7">
    <source>
        <dbReference type="EMBL" id="MFB9327942.1"/>
    </source>
</evidence>
<keyword evidence="3 4" id="KW-0326">Glycosidase</keyword>
<evidence type="ECO:0000313" key="8">
    <source>
        <dbReference type="Proteomes" id="UP001589747"/>
    </source>
</evidence>